<protein>
    <submittedName>
        <fullName evidence="2">Uncharacterized protein</fullName>
    </submittedName>
</protein>
<evidence type="ECO:0000313" key="2">
    <source>
        <dbReference type="EMBL" id="EFO61761.1"/>
    </source>
</evidence>
<dbReference type="InterPro" id="IPR036860">
    <property type="entry name" value="SH2_dom_sf"/>
</dbReference>
<feature type="region of interest" description="Disordered" evidence="1">
    <location>
        <begin position="1"/>
        <end position="34"/>
    </location>
</feature>
<proteinExistence type="predicted"/>
<gene>
    <name evidence="2" type="ORF">GLP15_2212</name>
</gene>
<organism evidence="2 3">
    <name type="scientific">Giardia intestinalis (strain P15)</name>
    <name type="common">Giardia lamblia</name>
    <dbReference type="NCBI Taxonomy" id="658858"/>
    <lineage>
        <taxon>Eukaryota</taxon>
        <taxon>Metamonada</taxon>
        <taxon>Diplomonadida</taxon>
        <taxon>Hexamitidae</taxon>
        <taxon>Giardiinae</taxon>
        <taxon>Giardia</taxon>
    </lineage>
</organism>
<dbReference type="VEuPathDB" id="GiardiaDB:GLP15_2212"/>
<comment type="caution">
    <text evidence="2">The sequence shown here is derived from an EMBL/GenBank/DDBJ whole genome shotgun (WGS) entry which is preliminary data.</text>
</comment>
<dbReference type="Proteomes" id="UP000008974">
    <property type="component" value="Unassembled WGS sequence"/>
</dbReference>
<reference evidence="2 3" key="1">
    <citation type="journal article" date="2010" name="BMC Genomics">
        <title>Genome analysis and comparative genomics of a Giardia intestinalis assemblage E isolate.</title>
        <authorList>
            <person name="Jerlstrom-Hultqvist J."/>
            <person name="Franzen O."/>
            <person name="Ankarklev J."/>
            <person name="Xu F."/>
            <person name="Nohynkova E."/>
            <person name="Andersson J.O."/>
            <person name="Svard S.G."/>
            <person name="Andersson B."/>
        </authorList>
    </citation>
    <scope>NUCLEOTIDE SEQUENCE [LARGE SCALE GENOMIC DNA]</scope>
    <source>
        <strain evidence="2 3">P15</strain>
    </source>
</reference>
<name>E1F6T9_GIAIA</name>
<accession>E1F6T9</accession>
<feature type="compositionally biased region" description="Acidic residues" evidence="1">
    <location>
        <begin position="16"/>
        <end position="34"/>
    </location>
</feature>
<evidence type="ECO:0000256" key="1">
    <source>
        <dbReference type="SAM" id="MobiDB-lite"/>
    </source>
</evidence>
<dbReference type="EMBL" id="ACVC01000209">
    <property type="protein sequence ID" value="EFO61761.1"/>
    <property type="molecule type" value="Genomic_DNA"/>
</dbReference>
<feature type="region of interest" description="Disordered" evidence="1">
    <location>
        <begin position="1135"/>
        <end position="1156"/>
    </location>
</feature>
<dbReference type="OrthoDB" id="10250926at2759"/>
<dbReference type="OMA" id="TECHEWA"/>
<dbReference type="Gene3D" id="3.30.505.10">
    <property type="entry name" value="SH2 domain"/>
    <property type="match status" value="1"/>
</dbReference>
<evidence type="ECO:0000313" key="3">
    <source>
        <dbReference type="Proteomes" id="UP000008974"/>
    </source>
</evidence>
<sequence length="3045" mass="346868">MSDESHESEDYSFVNTEDDVDESSETDDDPMEDLFGDNALENYFASKNFKESVVKRHKIRGRAGGEASRKRGKILQKLGALDEFQVSNIGRRLSSMFVNEAQLVQHLFLEICHHLPNHVDQDSLLHEITVAVLYDIFVPSAFETSFLDRSILGETQPYVLAIKPFAQFVANFVDSCTDFRAIPTISLTRVVPRDIVAMAEQMDPVFHISSTSFIRILTTLKGTTRYLEELLHIITEIKNTRTLNADLQSMDLFAKLRVDIQGVIEDIETLVVNSEQIVHGVSSEYPSDSHLSPTTCADVAIMLAKSLQIEQKMEMITSKYEMFLAADMIYLGTDGGNHLLDRSYGERQDIAINDALKRAQKDICAEVEEILNYNIRLLHSIKFVFFTIEKFTRGVSAAVIATEANMYSSAMMDLVGSVVLTTDTPTMFSDMYGSSSSGGINKHALIPKDYDVTHKRDLAGFAFDLTIYRIQQAATSFLVAKLHNICVIHERLCRSTSSDIFAREHIGSMLLDNTPFKDATIKDLLSATLSTFDELEVHSFKTASLYKKASDYMGHLFIPETSEGWVKSSTDILAADHIGRCIRKLTGICASFKLQIQQDAPIDFASMNTLLADNHDMIDYIGLLTYRSISERIRVLNYVISVFLAPFSFSKCSLPISETADALFHEFVSKTLSNASTSTVAVPSSVNSLVYDIVLASAATEHNTYPVPFFIYYFGSISVDTLLAKYIDTMTDELFARTLMEFYQSKDREVTFYTDLSPDEQASMIDDENYVPPGLENCLGYTDSPELFRKRLLDKTQIIYAQKAAEMPISKIYAIYKRAVEGEQPEEFPHLYKLITHRSRYYSQDDEYLGVTPEEMKFKFFENVKVYLQSYLESNPIVEYMTMMFLLKFGAISVELPADVSQRRDVSTQGLVSEFTEDPVTYKSLFNEASYVINVDDIFSSVCYIHEAPLYLFSKYYAQGFNRIAFIYINEIYECSKRVSAHESVPASNKVTPRIEFSIAKTKHPLVVCPKVLDVCKFGELREAVLAFIYPYGYFYDHLDRLHGFPSFDSLLELTRRRLEERSSHSIVNLHEIIAENFQYWYDNCNTFLDDIVSKILFRAQENLIKVLHSHAVEALETQALHSLNNRFSTPEYNPLRLQKPTMSQTDKERREKPNLVPLYNENKTPFDVDSTRNRSPSFVGACKHFRIMICIPHRIVSVNKAKISRDDKHLGLSVTGVGHDCTTFVVLDRYGRYISHLILSQYHEQLPNPLRTEKACEQVRNEYRALVRSLDPIFASLVSCPREKLFKVLEPALQVYSSRQAEFQRILDEARLHDYIISSGVCAVGVLSRGFTSDSTYRNLEATLQYLNLPLPKYIEASLLRKEASSVSGSQFQTDQWRNVEFPCLEKALISGNPLFIDDLFFKRQPLAYNITRINLLRIPADVPMSLYGKKFRMMHDPSFILRGTHRGEGARLSFQRQRDIMLNVISSMLKTSTNIIISSSPFHWNLYPVSQAHDRIRLCRQKLSLTTGNVKMYSVATRLALDGLQLDETGARLQKDALPSELFRGQYLPGLYVHPKIDYRVIEDHYHGESVVLGIWAGRYLLDPLAAYACLANGGGSIEDLVAAPLINFMTDFAPLTNLESSDKIRTVNVSSDFHARFKLCFSFIAHYALSLAIYRRRPDINLPFISPHYIHMIAFLPWLSARKLLRVYKRVFISRRHDNFLALSSDIEKYAKGLEKAQELQTYIDKLTDLHTAGLPGSSSSKDFLMKTIQSLEDYFNGDLLKVIRQSYLAILAATSCNIHGERITVESSSKRRGGREMDAELSAGKKTNDEHRLGMVFKNKAFLANIVAELILEDFVITYCVSTKEFQDDAFNRFKSIEDDTPFTYQEAVQTIEHVAKGLIGLARSSCTVADICNIQLVNPDLALYKKYVDKHGSVLPLGLTSSVHLEDIGLVKDPFEKPSSADATRYLISNVYFTKLTRIYMKKSLIDFFINPKYTPTNVMKRVCKYIELVNVALARGCSITHDVILSYPGGAYSAAYTAENPNIVTTLLLRWVGPRIKDFSFNRYRHAIDRTVLMQTSLEMYYTQLYHSVSVTAFSNSVQDGEESYTDEGLAERTQSQTLYSDAIFWPENLSNYLSTPELKDFMGLTYHDMTSLSGRETQLVASLFLTFCLLKGSKKLDDFLHNLTLKLGLYQTDYCAAKNLALILTSLLFKASCSGLATDPLFSKGTDLRSALDSLRNELRNKAEENYRQFFSSINQLALEEAPNWLGKIQSRIVESVPLKDLNPQPSKLLFAKELYRYLSIKHSGDDNGLQLYLKELDDYKKVCALCKGLDRELDKLGDEEPVENLLLAFYKGFKETYVSSTGEDYAGHSFIAGGPGSVLQQELVKYLVSRLSRAARSGSGDELGSGKRDFTEGFIFLCTQLMTIDPLLQDLLCSAENIRPILSQVLDVITQAARYHQLRYPTMELIDTGRPFVEYSKEIIFISLSGESNPAVFSRYRPFKVFCPAAQWITNSVMKRVRVSRYEGLTGQVSLLSDLSTLETEGAIETEFDAYLFGIDLHQNVLSLVVTLSRDEDAGAFDRQVKVVECLPQLHTNKLQLRLLDAILSTEQCYKYSKLSTSITNAYLSRIDKIPKKFASFLEKPVSISEVLMHLFRALSDVGISDPGETRQTQCRTFTRLSLYTLLSGSSGTIVGSLYRDLLNRALQNQLTELFSDRGFFSNAFRIDELFGNYLSYFLNNIGTIEDRHPQLRIELASILAEYSDISDPLERADQVFLDRLTVETHMPLVFLCREAHWNYFTYIPVLLFIGSQRYADHLHRQQQDLRPSIVRREISDPYFRNIFGSKIYEYLNAQREVDERPFIFVPHRNGPNKLRLVMCVPEARQTTRSLMYFTIQEDERYKPLLPNGQRNSLAVSKKLVIRQLVLPDEALSFPNERVFDSLESIIRDFVRPINNFLRSIARSSYFVSGKDEEGEPAKEQAKQALLQSAKSGYRVFIEKLSNHSYTVLFKLLPTGPIRELRLYIVVDGLVIRYRRSYYYTECHEWADFIEWFNKNAALLR</sequence>